<protein>
    <submittedName>
        <fullName evidence="2">Uncharacterized protein</fullName>
    </submittedName>
</protein>
<accession>A0A8T0ILA5</accession>
<evidence type="ECO:0000256" key="1">
    <source>
        <dbReference type="SAM" id="SignalP"/>
    </source>
</evidence>
<feature type="signal peptide" evidence="1">
    <location>
        <begin position="1"/>
        <end position="22"/>
    </location>
</feature>
<feature type="chain" id="PRO_5035725140" evidence="1">
    <location>
        <begin position="23"/>
        <end position="55"/>
    </location>
</feature>
<dbReference type="EMBL" id="CM026423">
    <property type="protein sequence ID" value="KAG0583636.1"/>
    <property type="molecule type" value="Genomic_DNA"/>
</dbReference>
<dbReference type="AlphaFoldDB" id="A0A8T0ILA5"/>
<keyword evidence="1" id="KW-0732">Signal</keyword>
<evidence type="ECO:0000313" key="3">
    <source>
        <dbReference type="Proteomes" id="UP000822688"/>
    </source>
</evidence>
<organism evidence="2 3">
    <name type="scientific">Ceratodon purpureus</name>
    <name type="common">Fire moss</name>
    <name type="synonym">Dicranum purpureum</name>
    <dbReference type="NCBI Taxonomy" id="3225"/>
    <lineage>
        <taxon>Eukaryota</taxon>
        <taxon>Viridiplantae</taxon>
        <taxon>Streptophyta</taxon>
        <taxon>Embryophyta</taxon>
        <taxon>Bryophyta</taxon>
        <taxon>Bryophytina</taxon>
        <taxon>Bryopsida</taxon>
        <taxon>Dicranidae</taxon>
        <taxon>Pseudoditrichales</taxon>
        <taxon>Ditrichaceae</taxon>
        <taxon>Ceratodon</taxon>
    </lineage>
</organism>
<evidence type="ECO:0000313" key="2">
    <source>
        <dbReference type="EMBL" id="KAG0583636.1"/>
    </source>
</evidence>
<sequence>MTNTVPFSIIFVHLCLLRINYPCPNVVASFIGQENHFKNEWIPDRLSIRHQMIRS</sequence>
<name>A0A8T0ILA5_CERPU</name>
<keyword evidence="3" id="KW-1185">Reference proteome</keyword>
<dbReference type="Proteomes" id="UP000822688">
    <property type="component" value="Chromosome 3"/>
</dbReference>
<reference evidence="2" key="1">
    <citation type="submission" date="2020-06" db="EMBL/GenBank/DDBJ databases">
        <title>WGS assembly of Ceratodon purpureus strain R40.</title>
        <authorList>
            <person name="Carey S.B."/>
            <person name="Jenkins J."/>
            <person name="Shu S."/>
            <person name="Lovell J.T."/>
            <person name="Sreedasyam A."/>
            <person name="Maumus F."/>
            <person name="Tiley G.P."/>
            <person name="Fernandez-Pozo N."/>
            <person name="Barry K."/>
            <person name="Chen C."/>
            <person name="Wang M."/>
            <person name="Lipzen A."/>
            <person name="Daum C."/>
            <person name="Saski C.A."/>
            <person name="Payton A.C."/>
            <person name="Mcbreen J.C."/>
            <person name="Conrad R.E."/>
            <person name="Kollar L.M."/>
            <person name="Olsson S."/>
            <person name="Huttunen S."/>
            <person name="Landis J.B."/>
            <person name="Wickett N.J."/>
            <person name="Johnson M.G."/>
            <person name="Rensing S.A."/>
            <person name="Grimwood J."/>
            <person name="Schmutz J."/>
            <person name="Mcdaniel S.F."/>
        </authorList>
    </citation>
    <scope>NUCLEOTIDE SEQUENCE</scope>
    <source>
        <strain evidence="2">R40</strain>
    </source>
</reference>
<proteinExistence type="predicted"/>
<comment type="caution">
    <text evidence="2">The sequence shown here is derived from an EMBL/GenBank/DDBJ whole genome shotgun (WGS) entry which is preliminary data.</text>
</comment>
<gene>
    <name evidence="2" type="ORF">KC19_3G150800</name>
</gene>